<accession>A0A2M3ZXP7</accession>
<dbReference type="AlphaFoldDB" id="A0A2M3ZXP7"/>
<feature type="signal peptide" evidence="2">
    <location>
        <begin position="1"/>
        <end position="28"/>
    </location>
</feature>
<feature type="compositionally biased region" description="Polar residues" evidence="1">
    <location>
        <begin position="56"/>
        <end position="67"/>
    </location>
</feature>
<evidence type="ECO:0000256" key="1">
    <source>
        <dbReference type="SAM" id="MobiDB-lite"/>
    </source>
</evidence>
<organism evidence="3">
    <name type="scientific">Anopheles braziliensis</name>
    <dbReference type="NCBI Taxonomy" id="58242"/>
    <lineage>
        <taxon>Eukaryota</taxon>
        <taxon>Metazoa</taxon>
        <taxon>Ecdysozoa</taxon>
        <taxon>Arthropoda</taxon>
        <taxon>Hexapoda</taxon>
        <taxon>Insecta</taxon>
        <taxon>Pterygota</taxon>
        <taxon>Neoptera</taxon>
        <taxon>Endopterygota</taxon>
        <taxon>Diptera</taxon>
        <taxon>Nematocera</taxon>
        <taxon>Culicoidea</taxon>
        <taxon>Culicidae</taxon>
        <taxon>Anophelinae</taxon>
        <taxon>Anopheles</taxon>
    </lineage>
</organism>
<evidence type="ECO:0000313" key="3">
    <source>
        <dbReference type="EMBL" id="MBW33158.1"/>
    </source>
</evidence>
<protein>
    <submittedName>
        <fullName evidence="3">Putative secreted peptide</fullName>
    </submittedName>
</protein>
<sequence>MPALSGQMCHPPHLSAAIMMIMLPSCSGRTFCGNSLLAATHVTPSVRMESEHSEAGNGQSNISQRNAKGSHVGGAAGVFLLVRFLEENLLHFSQRWESVFRPRREGKSCEAKQ</sequence>
<feature type="chain" id="PRO_5014824427" evidence="2">
    <location>
        <begin position="29"/>
        <end position="113"/>
    </location>
</feature>
<feature type="region of interest" description="Disordered" evidence="1">
    <location>
        <begin position="47"/>
        <end position="69"/>
    </location>
</feature>
<keyword evidence="2" id="KW-0732">Signal</keyword>
<evidence type="ECO:0000256" key="2">
    <source>
        <dbReference type="SAM" id="SignalP"/>
    </source>
</evidence>
<name>A0A2M3ZXP7_9DIPT</name>
<dbReference type="EMBL" id="GGFM01012407">
    <property type="protein sequence ID" value="MBW33158.1"/>
    <property type="molecule type" value="Transcribed_RNA"/>
</dbReference>
<proteinExistence type="predicted"/>
<reference evidence="3" key="1">
    <citation type="submission" date="2018-01" db="EMBL/GenBank/DDBJ databases">
        <title>An insight into the sialome of Amazonian anophelines.</title>
        <authorList>
            <person name="Ribeiro J.M."/>
            <person name="Scarpassa V."/>
            <person name="Calvo E."/>
        </authorList>
    </citation>
    <scope>NUCLEOTIDE SEQUENCE</scope>
    <source>
        <tissue evidence="3">Salivary glands</tissue>
    </source>
</reference>